<dbReference type="Proteomes" id="UP001302072">
    <property type="component" value="Chromosome"/>
</dbReference>
<protein>
    <submittedName>
        <fullName evidence="1">Uncharacterized protein</fullName>
    </submittedName>
</protein>
<dbReference type="EMBL" id="CP115541">
    <property type="protein sequence ID" value="WNH54519.1"/>
    <property type="molecule type" value="Genomic_DNA"/>
</dbReference>
<keyword evidence="2" id="KW-1185">Reference proteome</keyword>
<organism evidence="1 2">
    <name type="scientific">Stenotrophomonas oahuensis</name>
    <dbReference type="NCBI Taxonomy" id="3003271"/>
    <lineage>
        <taxon>Bacteria</taxon>
        <taxon>Pseudomonadati</taxon>
        <taxon>Pseudomonadota</taxon>
        <taxon>Gammaproteobacteria</taxon>
        <taxon>Lysobacterales</taxon>
        <taxon>Lysobacteraceae</taxon>
        <taxon>Stenotrophomonas</taxon>
    </lineage>
</organism>
<reference evidence="1 2" key="1">
    <citation type="submission" date="2022-12" db="EMBL/GenBank/DDBJ databases">
        <title>Two new species, Stenotrophomonas aracearum and Stenotrophomonas oahuensis, isolated from Anthurium (Araceae family) in Hawaii.</title>
        <authorList>
            <person name="Chunag S.C."/>
            <person name="Dobhal S."/>
            <person name="Alvarez A."/>
            <person name="Arif M."/>
        </authorList>
    </citation>
    <scope>NUCLEOTIDE SEQUENCE [LARGE SCALE GENOMIC DNA]</scope>
    <source>
        <strain evidence="1 2">A5586</strain>
    </source>
</reference>
<dbReference type="RefSeq" id="WP_311193610.1">
    <property type="nucleotide sequence ID" value="NZ_CP115541.1"/>
</dbReference>
<sequence length="164" mass="17880">MSSSADQRGVFPVRLRANGEEAWLLWESSDAGDYFWGKDGGILAAEDLPSIVSKADLSAGNVKVGEESFFDFDGALRSLRATSSVDPELMIDIWNLLTDLFRTISGSRDRFHADLSETYDAYFSRCEVAGFVGLQPEALASQDVMSAIKVLEDGVTMISGAIRL</sequence>
<accession>A0ABY9YU48</accession>
<gene>
    <name evidence="1" type="ORF">PDM29_09670</name>
</gene>
<name>A0ABY9YU48_9GAMM</name>
<evidence type="ECO:0000313" key="1">
    <source>
        <dbReference type="EMBL" id="WNH54519.1"/>
    </source>
</evidence>
<evidence type="ECO:0000313" key="2">
    <source>
        <dbReference type="Proteomes" id="UP001302072"/>
    </source>
</evidence>
<proteinExistence type="predicted"/>